<feature type="compositionally biased region" description="Polar residues" evidence="4">
    <location>
        <begin position="71"/>
        <end position="87"/>
    </location>
</feature>
<feature type="compositionally biased region" description="Basic residues" evidence="4">
    <location>
        <begin position="102"/>
        <end position="112"/>
    </location>
</feature>
<dbReference type="Proteomes" id="UP000014760">
    <property type="component" value="Unassembled WGS sequence"/>
</dbReference>
<comment type="similarity">
    <text evidence="2">Belongs to the GCF family.</text>
</comment>
<dbReference type="InterPro" id="IPR022783">
    <property type="entry name" value="GCFC_dom"/>
</dbReference>
<dbReference type="OMA" id="MKNICLW"/>
<feature type="compositionally biased region" description="Basic and acidic residues" evidence="4">
    <location>
        <begin position="113"/>
        <end position="128"/>
    </location>
</feature>
<proteinExistence type="inferred from homology"/>
<dbReference type="PANTHER" id="PTHR12214:SF0">
    <property type="entry name" value="LD29489P"/>
    <property type="match status" value="1"/>
</dbReference>
<evidence type="ECO:0000256" key="2">
    <source>
        <dbReference type="ARBA" id="ARBA00010801"/>
    </source>
</evidence>
<dbReference type="STRING" id="283909.R7UPQ4"/>
<organism evidence="6">
    <name type="scientific">Capitella teleta</name>
    <name type="common">Polychaete worm</name>
    <dbReference type="NCBI Taxonomy" id="283909"/>
    <lineage>
        <taxon>Eukaryota</taxon>
        <taxon>Metazoa</taxon>
        <taxon>Spiralia</taxon>
        <taxon>Lophotrochozoa</taxon>
        <taxon>Annelida</taxon>
        <taxon>Polychaeta</taxon>
        <taxon>Sedentaria</taxon>
        <taxon>Scolecida</taxon>
        <taxon>Capitellidae</taxon>
        <taxon>Capitella</taxon>
    </lineage>
</organism>
<evidence type="ECO:0000256" key="4">
    <source>
        <dbReference type="SAM" id="MobiDB-lite"/>
    </source>
</evidence>
<dbReference type="GO" id="GO:0005634">
    <property type="term" value="C:nucleus"/>
    <property type="evidence" value="ECO:0007669"/>
    <property type="project" value="UniProtKB-SubCell"/>
</dbReference>
<keyword evidence="3" id="KW-0539">Nucleus</keyword>
<dbReference type="EnsemblMetazoa" id="CapteT227729">
    <property type="protein sequence ID" value="CapteP227729"/>
    <property type="gene ID" value="CapteG227729"/>
</dbReference>
<name>R7UPQ4_CAPTE</name>
<protein>
    <recommendedName>
        <fullName evidence="5">GCF C-terminal domain-containing protein</fullName>
    </recommendedName>
</protein>
<reference evidence="8" key="1">
    <citation type="submission" date="2012-12" db="EMBL/GenBank/DDBJ databases">
        <authorList>
            <person name="Hellsten U."/>
            <person name="Grimwood J."/>
            <person name="Chapman J.A."/>
            <person name="Shapiro H."/>
            <person name="Aerts A."/>
            <person name="Otillar R.P."/>
            <person name="Terry A.Y."/>
            <person name="Boore J.L."/>
            <person name="Simakov O."/>
            <person name="Marletaz F."/>
            <person name="Cho S.-J."/>
            <person name="Edsinger-Gonzales E."/>
            <person name="Havlak P."/>
            <person name="Kuo D.-H."/>
            <person name="Larsson T."/>
            <person name="Lv J."/>
            <person name="Arendt D."/>
            <person name="Savage R."/>
            <person name="Osoegawa K."/>
            <person name="de Jong P."/>
            <person name="Lindberg D.R."/>
            <person name="Seaver E.C."/>
            <person name="Weisblat D.A."/>
            <person name="Putnam N.H."/>
            <person name="Grigoriev I.V."/>
            <person name="Rokhsar D.S."/>
        </authorList>
    </citation>
    <scope>NUCLEOTIDE SEQUENCE</scope>
    <source>
        <strain evidence="8">I ESC-2004</strain>
    </source>
</reference>
<dbReference type="HOGENOM" id="CLU_010846_3_0_1"/>
<feature type="region of interest" description="Disordered" evidence="4">
    <location>
        <begin position="1"/>
        <end position="247"/>
    </location>
</feature>
<dbReference type="OrthoDB" id="429427at2759"/>
<reference evidence="7" key="3">
    <citation type="submission" date="2015-06" db="UniProtKB">
        <authorList>
            <consortium name="EnsemblMetazoa"/>
        </authorList>
    </citation>
    <scope>IDENTIFICATION</scope>
</reference>
<dbReference type="GO" id="GO:0003677">
    <property type="term" value="F:DNA binding"/>
    <property type="evidence" value="ECO:0007669"/>
    <property type="project" value="InterPro"/>
</dbReference>
<dbReference type="Pfam" id="PF07842">
    <property type="entry name" value="GCFC"/>
    <property type="match status" value="1"/>
</dbReference>
<dbReference type="AlphaFoldDB" id="R7UPQ4"/>
<feature type="compositionally biased region" description="Basic and acidic residues" evidence="4">
    <location>
        <begin position="218"/>
        <end position="247"/>
    </location>
</feature>
<evidence type="ECO:0000313" key="8">
    <source>
        <dbReference type="Proteomes" id="UP000014760"/>
    </source>
</evidence>
<evidence type="ECO:0000256" key="1">
    <source>
        <dbReference type="ARBA" id="ARBA00004123"/>
    </source>
</evidence>
<dbReference type="EMBL" id="AMQN01006859">
    <property type="status" value="NOT_ANNOTATED_CDS"/>
    <property type="molecule type" value="Genomic_DNA"/>
</dbReference>
<evidence type="ECO:0000259" key="5">
    <source>
        <dbReference type="Pfam" id="PF07842"/>
    </source>
</evidence>
<comment type="subcellular location">
    <subcellularLocation>
        <location evidence="1">Nucleus</location>
    </subcellularLocation>
</comment>
<feature type="compositionally biased region" description="Basic residues" evidence="4">
    <location>
        <begin position="59"/>
        <end position="68"/>
    </location>
</feature>
<evidence type="ECO:0000256" key="3">
    <source>
        <dbReference type="ARBA" id="ARBA00023242"/>
    </source>
</evidence>
<dbReference type="EMBL" id="KB299377">
    <property type="protein sequence ID" value="ELU08053.1"/>
    <property type="molecule type" value="Genomic_DNA"/>
</dbReference>
<reference evidence="6 8" key="2">
    <citation type="journal article" date="2013" name="Nature">
        <title>Insights into bilaterian evolution from three spiralian genomes.</title>
        <authorList>
            <person name="Simakov O."/>
            <person name="Marletaz F."/>
            <person name="Cho S.J."/>
            <person name="Edsinger-Gonzales E."/>
            <person name="Havlak P."/>
            <person name="Hellsten U."/>
            <person name="Kuo D.H."/>
            <person name="Larsson T."/>
            <person name="Lv J."/>
            <person name="Arendt D."/>
            <person name="Savage R."/>
            <person name="Osoegawa K."/>
            <person name="de Jong P."/>
            <person name="Grimwood J."/>
            <person name="Chapman J.A."/>
            <person name="Shapiro H."/>
            <person name="Aerts A."/>
            <person name="Otillar R.P."/>
            <person name="Terry A.Y."/>
            <person name="Boore J.L."/>
            <person name="Grigoriev I.V."/>
            <person name="Lindberg D.R."/>
            <person name="Seaver E.C."/>
            <person name="Weisblat D.A."/>
            <person name="Putnam N.H."/>
            <person name="Rokhsar D.S."/>
        </authorList>
    </citation>
    <scope>NUCLEOTIDE SEQUENCE</scope>
    <source>
        <strain evidence="6 8">I ESC-2004</strain>
    </source>
</reference>
<dbReference type="FunCoup" id="R7UPQ4">
    <property type="interactions" value="1948"/>
</dbReference>
<dbReference type="InterPro" id="IPR012890">
    <property type="entry name" value="GCFC2-like"/>
</dbReference>
<feature type="compositionally biased region" description="Acidic residues" evidence="4">
    <location>
        <begin position="170"/>
        <end position="184"/>
    </location>
</feature>
<feature type="domain" description="GCF C-terminal" evidence="5">
    <location>
        <begin position="535"/>
        <end position="746"/>
    </location>
</feature>
<dbReference type="PANTHER" id="PTHR12214">
    <property type="entry name" value="GC-RICH SEQUENCE DNA-BINDING FACTOR"/>
    <property type="match status" value="1"/>
</dbReference>
<dbReference type="GO" id="GO:0000398">
    <property type="term" value="P:mRNA splicing, via spliceosome"/>
    <property type="evidence" value="ECO:0007669"/>
    <property type="project" value="InterPro"/>
</dbReference>
<sequence length="841" mass="96159">MFKKPKRNFRGRRKNSGNDEDSNSKASDNGDSRESPADVTAPSACVSVPDPLSTGATVKPKKIKKKKHQDTTVVDGSIHRSSSTLSFGQEDDEEGEVFQIKKSSHSRRVAKQLKKESRREKEERAKTDQDDDSDDAPATGYSMESLKKLQAEQNAANGHVAEVMLGSDAELSEFDDEDDEEGQDETGQIPDATMIHLARKKRQLAREQGEENFIPLDDTQRAEKGSKSRLVREEDHDKSDDDGERLDFSVDAKEKERRHIETTILAAAEEDDYSGGSEDGERWIQEQIRKGIGNQSNVANEEGAAPNNALPMQQQHQHHPMNETPANRVRVPRNLQDFSIDAIKKRLEDRLTGLVSVHRTHEMEMADLQSRVEECSLHTNDCGGRTKELEQRYRFYHDMRCYVSDLVECMNEKMSSILYLDRSMNTLYKNRTEKFVARRQEDVRDQSVLCQADKPGFVQEIDPATQRRTAEREGRRTRRRRAREMQNITEHYDGLSTDDEESKMDTNKFCTEKERIAYDASTIFDDVVEEFHHLKLIKSRFDDWQEKQKESYDEAYIGLCLPKLFTPLVNVELINWNPLERDARNFEEMSWFETLMLYGCQNASEDATSPDNKLMPSLVEKTVVHKVIVLVEEVWDPLSMRQTQRLIALIRRLVQDYPVINAENKTSQALLKAVATRLKRCLDDDVFVPLYAKQILESKSSPQYLFFNRQFWSAVKLFRVIVLWEDILSTSALQELALDGLLNRYLVLGLYNSPVDNDVVPKCQAVADAIPQNWFTMVDSKSTLPQLQNLVRVLSSIGATFMQQINAVSEFGKVYARNGVKQVSKMLVTLHAAEQAALLVS</sequence>
<keyword evidence="8" id="KW-1185">Reference proteome</keyword>
<evidence type="ECO:0000313" key="6">
    <source>
        <dbReference type="EMBL" id="ELU08053.1"/>
    </source>
</evidence>
<feature type="compositionally biased region" description="Basic residues" evidence="4">
    <location>
        <begin position="1"/>
        <end position="15"/>
    </location>
</feature>
<evidence type="ECO:0000313" key="7">
    <source>
        <dbReference type="EnsemblMetazoa" id="CapteP227729"/>
    </source>
</evidence>
<accession>R7UPQ4</accession>
<gene>
    <name evidence="6" type="ORF">CAPTEDRAFT_227729</name>
</gene>